<reference evidence="3 4" key="1">
    <citation type="submission" date="2020-05" db="EMBL/GenBank/DDBJ databases">
        <title>Distinct polysaccharide utilization as determinants for interspecies competition between intestinal Prevotella spp.</title>
        <authorList>
            <person name="Galvez E.J.C."/>
            <person name="Iljazovic A."/>
            <person name="Strowig T."/>
        </authorList>
    </citation>
    <scope>NUCLEOTIDE SEQUENCE [LARGE SCALE GENOMIC DNA]</scope>
    <source>
        <strain evidence="3 4">PROD</strain>
    </source>
</reference>
<evidence type="ECO:0000256" key="2">
    <source>
        <dbReference type="SAM" id="SignalP"/>
    </source>
</evidence>
<accession>A0ABX2AV40</accession>
<dbReference type="Proteomes" id="UP001193734">
    <property type="component" value="Unassembled WGS sequence"/>
</dbReference>
<evidence type="ECO:0000313" key="4">
    <source>
        <dbReference type="Proteomes" id="UP001193734"/>
    </source>
</evidence>
<sequence length="1176" mass="127576">MKVSKLLAMSALLLTGSSVAEAALVDGVRQKPEPKTTAFEWNTTLYMYNTGVKKYFLGANSWDTRASVSDKGYKVKFTKHIEDGLEWDGSAAILNDSVETKKAWFKTFIGDADGVCWVDCNNNADTIWAIKSVNDGWRISASEYNPAFNSSTYPDTFFGVKAGDENATPELFAFLTEEDNVDWKFVSQEDYALHQEAIAVYKKAEELRALMTEAQTLGVDYSAAKAVYENEASTMEEIEAAIAALDKAIVEAKENIATVDNPSDLTSKIVNPGYENANTGWSGTAPAFGFGAAEFYNKAYNGYQQLTGLPNGVYAVSLSAFYRAGNSEPAYQNWKKNNAEAGYAKLYAAAGEDSVRTSIMSPFVGVTANNSLGGNESSVIDGEYTYYIPNNMETAANYFNAGYYAGNTVLVATTDGTLTIGLEKKTTIGGDWTLFDNWKLTYYGNKPEAYALWMSSVLKDFEGDAEPGEDVVYTYSALDDYKAVLDEVKGASDKDAIFAAIKQLEAAKADLQANIAAWTDLLAAVEKAREVASRPNSELAGEDKDKLADYVDFDFEDILAERTLTTEEVIAETEKVKKMTQDAIQNGLVVGQKFEIPNPGFEDGATGWQGNPTIGGSTNKCAEAYQKKFDVYQIVKGAPQGVYSINVQAFFRDGLNDAAWAKYLEAEGNVTSPITVYLNGSTTPIKNLYDEKVTDADYFDATADPAPYQAEDNDGNMYWFANDMKNASVMFADGKYKSQAFGLVAKKGDDMRIGIKGDASASGNWAIWDNFELIYEGFKAEIIQPVLETAADALNSSVDKTMGTEVCDKINGVVENAADALEQTDGEVMFNALVEVMALSDSIAKSEAVFTELNNMIDPLGEAIFQSANKAVKAEAEALIEKMQEAVGNGGTVTTAEAAALIASCKDVTIRLALPEGTASASNPLDYTALIQNPNFEKDGVNSIESWNGTSGYNFGNDDTQKSTLMVEFYNKTFDMYQDIALSEVPNGYYKLTLSAFNRHGGIAEDYEAWSADPDNSEAKLYAVSGGKTVETPIALLSSGAGEEKLGIGDEVATGDGNIYVPNDMVSANAYFTLDNPRYVNELVIKVTDGKLRVGIKKETNVDTGWVIMDTWRLTYTGNDMPTDGIENVNGTVGTPVKVEYFSIDGMKLSKPSKGVVIMRATDAAGNVTVKTVVVK</sequence>
<organism evidence="3 4">
    <name type="scientific">Xylanibacter rodentium</name>
    <dbReference type="NCBI Taxonomy" id="2736289"/>
    <lineage>
        <taxon>Bacteria</taxon>
        <taxon>Pseudomonadati</taxon>
        <taxon>Bacteroidota</taxon>
        <taxon>Bacteroidia</taxon>
        <taxon>Bacteroidales</taxon>
        <taxon>Prevotellaceae</taxon>
        <taxon>Xylanibacter</taxon>
    </lineage>
</organism>
<dbReference type="SUPFAM" id="SSF69349">
    <property type="entry name" value="Phage fibre proteins"/>
    <property type="match status" value="1"/>
</dbReference>
<name>A0ABX2AV40_9BACT</name>
<feature type="chain" id="PRO_5046522028" evidence="2">
    <location>
        <begin position="23"/>
        <end position="1176"/>
    </location>
</feature>
<gene>
    <name evidence="3" type="ORF">HPS55_09955</name>
</gene>
<comment type="caution">
    <text evidence="3">The sequence shown here is derived from an EMBL/GenBank/DDBJ whole genome shotgun (WGS) entry which is preliminary data.</text>
</comment>
<keyword evidence="2" id="KW-0732">Signal</keyword>
<keyword evidence="4" id="KW-1185">Reference proteome</keyword>
<evidence type="ECO:0000256" key="1">
    <source>
        <dbReference type="SAM" id="Coils"/>
    </source>
</evidence>
<protein>
    <submittedName>
        <fullName evidence="3">Uncharacterized protein</fullName>
    </submittedName>
</protein>
<dbReference type="RefSeq" id="WP_172324939.1">
    <property type="nucleotide sequence ID" value="NZ_JABKKE010000016.1"/>
</dbReference>
<proteinExistence type="predicted"/>
<feature type="coiled-coil region" evidence="1">
    <location>
        <begin position="494"/>
        <end position="528"/>
    </location>
</feature>
<evidence type="ECO:0000313" key="3">
    <source>
        <dbReference type="EMBL" id="NPE14637.1"/>
    </source>
</evidence>
<dbReference type="EMBL" id="JABKKE010000016">
    <property type="protein sequence ID" value="NPE14637.1"/>
    <property type="molecule type" value="Genomic_DNA"/>
</dbReference>
<dbReference type="GeneID" id="82158086"/>
<feature type="signal peptide" evidence="2">
    <location>
        <begin position="1"/>
        <end position="22"/>
    </location>
</feature>
<feature type="coiled-coil region" evidence="1">
    <location>
        <begin position="228"/>
        <end position="255"/>
    </location>
</feature>
<keyword evidence="1" id="KW-0175">Coiled coil</keyword>